<feature type="compositionally biased region" description="Basic and acidic residues" evidence="8">
    <location>
        <begin position="23"/>
        <end position="38"/>
    </location>
</feature>
<dbReference type="AlphaFoldDB" id="A0A1B0CFC9"/>
<dbReference type="PANTHER" id="PTHR21964">
    <property type="entry name" value="BREAST CANCER METASTASIS-SUPPRESSOR 1"/>
    <property type="match status" value="1"/>
</dbReference>
<feature type="region of interest" description="Disordered" evidence="8">
    <location>
        <begin position="1"/>
        <end position="62"/>
    </location>
</feature>
<dbReference type="RefSeq" id="XP_055692315.1">
    <property type="nucleotide sequence ID" value="XM_055836340.1"/>
</dbReference>
<reference evidence="9" key="1">
    <citation type="submission" date="2020-05" db="UniProtKB">
        <authorList>
            <consortium name="EnsemblMetazoa"/>
        </authorList>
    </citation>
    <scope>IDENTIFICATION</scope>
    <source>
        <strain evidence="9">Jacobina</strain>
    </source>
</reference>
<sequence>MVKMPSIKNEGESDGDGDMSGAESEHSGSSRVPDRDSSAEEADEPDSDDSSEMDESECERRRSDCMDNLTHLERQFSILRDQLYREKLQQVDIQLSELRGGRSQEYLLPLQRLNENMRIRTEVAGILKQYRLENIKNKFASEEQAARQHYESEKHLAMDAIYEELMEKIRRLEEDRHNVDISWADWGTNQRTSKVRGPGRKKAITVSGPYIVYMLTDEDIMEDWTAIRKALKRSSAAAT</sequence>
<dbReference type="OrthoDB" id="20886at2759"/>
<evidence type="ECO:0000256" key="2">
    <source>
        <dbReference type="ARBA" id="ARBA00022491"/>
    </source>
</evidence>
<dbReference type="GO" id="GO:0010468">
    <property type="term" value="P:regulation of gene expression"/>
    <property type="evidence" value="ECO:0007669"/>
    <property type="project" value="UniProtKB-ARBA"/>
</dbReference>
<evidence type="ECO:0000256" key="7">
    <source>
        <dbReference type="SAM" id="Coils"/>
    </source>
</evidence>
<keyword evidence="3" id="KW-0805">Transcription regulation</keyword>
<keyword evidence="7" id="KW-0175">Coiled coil</keyword>
<comment type="similarity">
    <text evidence="6">Belongs to the BRMS1 family.</text>
</comment>
<accession>A0A1B0CFC9</accession>
<dbReference type="EnsemblMetazoa" id="LLOJ003050-RA">
    <property type="protein sequence ID" value="LLOJ003050-PA"/>
    <property type="gene ID" value="LLOJ003050"/>
</dbReference>
<dbReference type="Proteomes" id="UP000092461">
    <property type="component" value="Unassembled WGS sequence"/>
</dbReference>
<evidence type="ECO:0008006" key="11">
    <source>
        <dbReference type="Google" id="ProtNLM"/>
    </source>
</evidence>
<keyword evidence="4" id="KW-0804">Transcription</keyword>
<dbReference type="InterPro" id="IPR013907">
    <property type="entry name" value="Sds3"/>
</dbReference>
<feature type="compositionally biased region" description="Acidic residues" evidence="8">
    <location>
        <begin position="39"/>
        <end position="57"/>
    </location>
</feature>
<dbReference type="SMART" id="SM01401">
    <property type="entry name" value="Sds3"/>
    <property type="match status" value="1"/>
</dbReference>
<organism evidence="9 10">
    <name type="scientific">Lutzomyia longipalpis</name>
    <name type="common">Sand fly</name>
    <dbReference type="NCBI Taxonomy" id="7200"/>
    <lineage>
        <taxon>Eukaryota</taxon>
        <taxon>Metazoa</taxon>
        <taxon>Ecdysozoa</taxon>
        <taxon>Arthropoda</taxon>
        <taxon>Hexapoda</taxon>
        <taxon>Insecta</taxon>
        <taxon>Pterygota</taxon>
        <taxon>Neoptera</taxon>
        <taxon>Endopterygota</taxon>
        <taxon>Diptera</taxon>
        <taxon>Nematocera</taxon>
        <taxon>Psychodoidea</taxon>
        <taxon>Psychodidae</taxon>
        <taxon>Lutzomyia</taxon>
        <taxon>Lutzomyia</taxon>
    </lineage>
</organism>
<dbReference type="Pfam" id="PF08598">
    <property type="entry name" value="Sds3"/>
    <property type="match status" value="1"/>
</dbReference>
<proteinExistence type="inferred from homology"/>
<dbReference type="VEuPathDB" id="VectorBase:LLOJ003050"/>
<evidence type="ECO:0000256" key="3">
    <source>
        <dbReference type="ARBA" id="ARBA00023015"/>
    </source>
</evidence>
<keyword evidence="2" id="KW-0678">Repressor</keyword>
<evidence type="ECO:0000256" key="8">
    <source>
        <dbReference type="SAM" id="MobiDB-lite"/>
    </source>
</evidence>
<keyword evidence="10" id="KW-1185">Reference proteome</keyword>
<comment type="subcellular location">
    <subcellularLocation>
        <location evidence="1">Nucleus</location>
    </subcellularLocation>
</comment>
<keyword evidence="5" id="KW-0539">Nucleus</keyword>
<evidence type="ECO:0000256" key="6">
    <source>
        <dbReference type="ARBA" id="ARBA00038256"/>
    </source>
</evidence>
<evidence type="ECO:0000256" key="4">
    <source>
        <dbReference type="ARBA" id="ARBA00023163"/>
    </source>
</evidence>
<dbReference type="KEGG" id="lll:129795252"/>
<dbReference type="Gene3D" id="1.20.5.1500">
    <property type="match status" value="1"/>
</dbReference>
<dbReference type="CTD" id="25855"/>
<name>A0A1B0CFC9_LUTLO</name>
<dbReference type="VEuPathDB" id="VectorBase:LLONM1_005894"/>
<evidence type="ECO:0000256" key="5">
    <source>
        <dbReference type="ARBA" id="ARBA00023242"/>
    </source>
</evidence>
<evidence type="ECO:0000313" key="9">
    <source>
        <dbReference type="EnsemblMetazoa" id="LLOJ003050-PA"/>
    </source>
</evidence>
<dbReference type="EMBL" id="AJWK01009972">
    <property type="status" value="NOT_ANNOTATED_CDS"/>
    <property type="molecule type" value="Genomic_DNA"/>
</dbReference>
<evidence type="ECO:0000256" key="1">
    <source>
        <dbReference type="ARBA" id="ARBA00004123"/>
    </source>
</evidence>
<evidence type="ECO:0000313" key="10">
    <source>
        <dbReference type="Proteomes" id="UP000092461"/>
    </source>
</evidence>
<dbReference type="FunFam" id="1.20.5.1500:FF:000002">
    <property type="entry name" value="breast cancer metastasis-suppressor 1-like protein-A"/>
    <property type="match status" value="1"/>
</dbReference>
<dbReference type="GO" id="GO:0005654">
    <property type="term" value="C:nucleoplasm"/>
    <property type="evidence" value="ECO:0007669"/>
    <property type="project" value="UniProtKB-ARBA"/>
</dbReference>
<dbReference type="GeneID" id="129795252"/>
<protein>
    <recommendedName>
        <fullName evidence="11">Sds3-like protein</fullName>
    </recommendedName>
</protein>
<feature type="coiled-coil region" evidence="7">
    <location>
        <begin position="155"/>
        <end position="182"/>
    </location>
</feature>